<protein>
    <submittedName>
        <fullName evidence="1">Uncharacterized protein</fullName>
    </submittedName>
</protein>
<dbReference type="Proteomes" id="UP001179121">
    <property type="component" value="Chromosome"/>
</dbReference>
<organism evidence="1 2">
    <name type="scientific">Nitrospira tepida</name>
    <dbReference type="NCBI Taxonomy" id="2973512"/>
    <lineage>
        <taxon>Bacteria</taxon>
        <taxon>Pseudomonadati</taxon>
        <taxon>Nitrospirota</taxon>
        <taxon>Nitrospiria</taxon>
        <taxon>Nitrospirales</taxon>
        <taxon>Nitrospiraceae</taxon>
        <taxon>Nitrospira</taxon>
    </lineage>
</organism>
<dbReference type="KEGG" id="nti:DNFV4_00377"/>
<dbReference type="AlphaFoldDB" id="A0AA86MVU5"/>
<keyword evidence="2" id="KW-1185">Reference proteome</keyword>
<sequence length="129" mass="13880">MSKIQSPSTPTFSFGLLLIAVAAWFVQPVHGGPIDPGAHPFPEAAQAVHEAEHAVDQAWETYHKAALGGTIASPAVQAEIEQHLHEARALVPQARSAAERGDTRQVQRLVDAITIHTDAAIMGSREHKR</sequence>
<name>A0AA86MVU5_9BACT</name>
<dbReference type="RefSeq" id="WP_289266970.1">
    <property type="nucleotide sequence ID" value="NZ_OX365700.1"/>
</dbReference>
<evidence type="ECO:0000313" key="1">
    <source>
        <dbReference type="EMBL" id="CAI4029957.1"/>
    </source>
</evidence>
<reference evidence="1" key="1">
    <citation type="submission" date="2022-10" db="EMBL/GenBank/DDBJ databases">
        <authorList>
            <person name="Koch H."/>
        </authorList>
    </citation>
    <scope>NUCLEOTIDE SEQUENCE</scope>
    <source>
        <strain evidence="1">DNF</strain>
    </source>
</reference>
<evidence type="ECO:0000313" key="2">
    <source>
        <dbReference type="Proteomes" id="UP001179121"/>
    </source>
</evidence>
<accession>A0AA86MVU5</accession>
<proteinExistence type="predicted"/>
<gene>
    <name evidence="1" type="ORF">DNFV4_00377</name>
</gene>
<dbReference type="EMBL" id="OX365700">
    <property type="protein sequence ID" value="CAI4029957.1"/>
    <property type="molecule type" value="Genomic_DNA"/>
</dbReference>